<accession>A0A371FZ26</accession>
<dbReference type="AlphaFoldDB" id="A0A371FZ26"/>
<dbReference type="Proteomes" id="UP000257109">
    <property type="component" value="Unassembled WGS sequence"/>
</dbReference>
<name>A0A371FZ26_MUCPR</name>
<keyword evidence="2" id="KW-1185">Reference proteome</keyword>
<dbReference type="OrthoDB" id="999762at2759"/>
<feature type="non-terminal residue" evidence="1">
    <location>
        <position position="1"/>
    </location>
</feature>
<organism evidence="1 2">
    <name type="scientific">Mucuna pruriens</name>
    <name type="common">Velvet bean</name>
    <name type="synonym">Dolichos pruriens</name>
    <dbReference type="NCBI Taxonomy" id="157652"/>
    <lineage>
        <taxon>Eukaryota</taxon>
        <taxon>Viridiplantae</taxon>
        <taxon>Streptophyta</taxon>
        <taxon>Embryophyta</taxon>
        <taxon>Tracheophyta</taxon>
        <taxon>Spermatophyta</taxon>
        <taxon>Magnoliopsida</taxon>
        <taxon>eudicotyledons</taxon>
        <taxon>Gunneridae</taxon>
        <taxon>Pentapetalae</taxon>
        <taxon>rosids</taxon>
        <taxon>fabids</taxon>
        <taxon>Fabales</taxon>
        <taxon>Fabaceae</taxon>
        <taxon>Papilionoideae</taxon>
        <taxon>50 kb inversion clade</taxon>
        <taxon>NPAAA clade</taxon>
        <taxon>indigoferoid/millettioid clade</taxon>
        <taxon>Phaseoleae</taxon>
        <taxon>Mucuna</taxon>
    </lineage>
</organism>
<dbReference type="EMBL" id="QJKJ01007310">
    <property type="protein sequence ID" value="RDX83565.1"/>
    <property type="molecule type" value="Genomic_DNA"/>
</dbReference>
<evidence type="ECO:0000313" key="2">
    <source>
        <dbReference type="Proteomes" id="UP000257109"/>
    </source>
</evidence>
<gene>
    <name evidence="1" type="ORF">CR513_35504</name>
</gene>
<reference evidence="1" key="1">
    <citation type="submission" date="2018-05" db="EMBL/GenBank/DDBJ databases">
        <title>Draft genome of Mucuna pruriens seed.</title>
        <authorList>
            <person name="Nnadi N.E."/>
            <person name="Vos R."/>
            <person name="Hasami M.H."/>
            <person name="Devisetty U.K."/>
            <person name="Aguiy J.C."/>
        </authorList>
    </citation>
    <scope>NUCLEOTIDE SEQUENCE [LARGE SCALE GENOMIC DNA]</scope>
    <source>
        <strain evidence="1">JCA_2017</strain>
    </source>
</reference>
<comment type="caution">
    <text evidence="1">The sequence shown here is derived from an EMBL/GenBank/DDBJ whole genome shotgun (WGS) entry which is preliminary data.</text>
</comment>
<evidence type="ECO:0000313" key="1">
    <source>
        <dbReference type="EMBL" id="RDX83565.1"/>
    </source>
</evidence>
<protein>
    <submittedName>
        <fullName evidence="1">Uncharacterized protein</fullName>
    </submittedName>
</protein>
<proteinExistence type="predicted"/>
<sequence length="160" mass="17079">MDKSMIGAASGGALMDKNPAAARHLISNMVTNTQQFGIRGPSQSRMVNEIGATSNQRLENQLTELTSLLAAWKIAISAGTESRSLCSSTIWVHTKYILETCRLSTTDSAISCTTIPTTTTAVESAYSRKLSISKGPNEVACNQQPGVPTICELQQYAIPA</sequence>